<dbReference type="PRINTS" id="PR00134">
    <property type="entry name" value="GLHYDRLASE10"/>
</dbReference>
<dbReference type="SUPFAM" id="SSF51445">
    <property type="entry name" value="(Trans)glycosidases"/>
    <property type="match status" value="1"/>
</dbReference>
<evidence type="ECO:0000256" key="5">
    <source>
        <dbReference type="RuleBase" id="RU361174"/>
    </source>
</evidence>
<comment type="similarity">
    <text evidence="5">Belongs to the glycosyl hydrolase 10 (cellulase F) family.</text>
</comment>
<dbReference type="PANTHER" id="PTHR31490">
    <property type="entry name" value="GLYCOSYL HYDROLASE"/>
    <property type="match status" value="1"/>
</dbReference>
<evidence type="ECO:0000256" key="4">
    <source>
        <dbReference type="ARBA" id="ARBA00023326"/>
    </source>
</evidence>
<organism evidence="7 8">
    <name type="scientific">Cecembia calidifontis</name>
    <dbReference type="NCBI Taxonomy" id="1187080"/>
    <lineage>
        <taxon>Bacteria</taxon>
        <taxon>Pseudomonadati</taxon>
        <taxon>Bacteroidota</taxon>
        <taxon>Cytophagia</taxon>
        <taxon>Cytophagales</taxon>
        <taxon>Cyclobacteriaceae</taxon>
        <taxon>Cecembia</taxon>
    </lineage>
</organism>
<dbReference type="GO" id="GO:0031176">
    <property type="term" value="F:endo-1,4-beta-xylanase activity"/>
    <property type="evidence" value="ECO:0007669"/>
    <property type="project" value="UniProtKB-EC"/>
</dbReference>
<dbReference type="EMBL" id="SGXG01000001">
    <property type="protein sequence ID" value="RZS97817.1"/>
    <property type="molecule type" value="Genomic_DNA"/>
</dbReference>
<accession>A0A4Q7PCN6</accession>
<evidence type="ECO:0000256" key="1">
    <source>
        <dbReference type="ARBA" id="ARBA00022801"/>
    </source>
</evidence>
<dbReference type="EC" id="3.2.1.8" evidence="5"/>
<comment type="catalytic activity">
    <reaction evidence="5">
        <text>Endohydrolysis of (1-&gt;4)-beta-D-xylosidic linkages in xylans.</text>
        <dbReference type="EC" id="3.2.1.8"/>
    </reaction>
</comment>
<dbReference type="AlphaFoldDB" id="A0A4Q7PCN6"/>
<dbReference type="RefSeq" id="WP_130276640.1">
    <property type="nucleotide sequence ID" value="NZ_SGXG01000001.1"/>
</dbReference>
<dbReference type="Gene3D" id="3.20.20.80">
    <property type="entry name" value="Glycosidases"/>
    <property type="match status" value="1"/>
</dbReference>
<dbReference type="Proteomes" id="UP000292209">
    <property type="component" value="Unassembled WGS sequence"/>
</dbReference>
<proteinExistence type="inferred from homology"/>
<protein>
    <recommendedName>
        <fullName evidence="5">Beta-xylanase</fullName>
        <ecNumber evidence="5">3.2.1.8</ecNumber>
    </recommendedName>
</protein>
<keyword evidence="3 5" id="KW-0326">Glycosidase</keyword>
<dbReference type="OrthoDB" id="9809277at2"/>
<reference evidence="7 8" key="1">
    <citation type="submission" date="2019-02" db="EMBL/GenBank/DDBJ databases">
        <title>Genomic Encyclopedia of Archaeal and Bacterial Type Strains, Phase II (KMG-II): from individual species to whole genera.</title>
        <authorList>
            <person name="Goeker M."/>
        </authorList>
    </citation>
    <scope>NUCLEOTIDE SEQUENCE [LARGE SCALE GENOMIC DNA]</scope>
    <source>
        <strain evidence="7 8">DSM 21411</strain>
    </source>
</reference>
<dbReference type="PANTHER" id="PTHR31490:SF90">
    <property type="entry name" value="ENDO-1,4-BETA-XYLANASE A"/>
    <property type="match status" value="1"/>
</dbReference>
<keyword evidence="8" id="KW-1185">Reference proteome</keyword>
<keyword evidence="2 5" id="KW-0119">Carbohydrate metabolism</keyword>
<gene>
    <name evidence="7" type="ORF">BC751_3444</name>
</gene>
<dbReference type="InterPro" id="IPR044846">
    <property type="entry name" value="GH10"/>
</dbReference>
<name>A0A4Q7PCN6_9BACT</name>
<dbReference type="PROSITE" id="PS51760">
    <property type="entry name" value="GH10_2"/>
    <property type="match status" value="1"/>
</dbReference>
<dbReference type="Pfam" id="PF00331">
    <property type="entry name" value="Glyco_hydro_10"/>
    <property type="match status" value="1"/>
</dbReference>
<evidence type="ECO:0000313" key="7">
    <source>
        <dbReference type="EMBL" id="RZS97817.1"/>
    </source>
</evidence>
<feature type="domain" description="GH10" evidence="6">
    <location>
        <begin position="29"/>
        <end position="376"/>
    </location>
</feature>
<evidence type="ECO:0000256" key="3">
    <source>
        <dbReference type="ARBA" id="ARBA00023295"/>
    </source>
</evidence>
<dbReference type="InterPro" id="IPR001000">
    <property type="entry name" value="GH10_dom"/>
</dbReference>
<dbReference type="InterPro" id="IPR017853">
    <property type="entry name" value="GH"/>
</dbReference>
<keyword evidence="1 5" id="KW-0378">Hydrolase</keyword>
<comment type="caution">
    <text evidence="7">The sequence shown here is derived from an EMBL/GenBank/DDBJ whole genome shotgun (WGS) entry which is preliminary data.</text>
</comment>
<evidence type="ECO:0000313" key="8">
    <source>
        <dbReference type="Proteomes" id="UP000292209"/>
    </source>
</evidence>
<evidence type="ECO:0000256" key="2">
    <source>
        <dbReference type="ARBA" id="ARBA00023277"/>
    </source>
</evidence>
<keyword evidence="4 5" id="KW-0624">Polysaccharide degradation</keyword>
<dbReference type="SMART" id="SM00633">
    <property type="entry name" value="Glyco_10"/>
    <property type="match status" value="1"/>
</dbReference>
<keyword evidence="7" id="KW-0858">Xylan degradation</keyword>
<sequence>MKTFGLLKILTLSSLFLLFSFSFGERKYGNEELLLKSAFEGKFLFGAALNHRHINGTDKKGLELLRQHFNSIVAENVMKSGPLQPTEGNFNFTMADRFVELGMEGNYHMVGHTLIWHSQAPKWFFTDDEGNDVSPEVLTQRMKDHIYTVVGRYKGKINGWDVVNETILDDGSWRNSKFYQILGEDFVKLAFQFAHEADPDAELYYNDYSMANPGKREGVVKMVKNLQEQGVPIHGIGMQGHIGLDYPTVEEFEKSILAFSKLGVSVMITELDLTVLPAPRRDMGADLATNVEYQQYLNPFTEGLPEDVKRKFDQRYIEFFKLFLKHHDKISRVTLWGIQDGDSWKNGWPVRGRTDYPLLFNRDYTPKPVVNEIINMARAHQ</sequence>
<dbReference type="GO" id="GO:0045493">
    <property type="term" value="P:xylan catabolic process"/>
    <property type="evidence" value="ECO:0007669"/>
    <property type="project" value="UniProtKB-KW"/>
</dbReference>
<evidence type="ECO:0000259" key="6">
    <source>
        <dbReference type="PROSITE" id="PS51760"/>
    </source>
</evidence>